<dbReference type="PROSITE" id="PS00678">
    <property type="entry name" value="WD_REPEATS_1"/>
    <property type="match status" value="1"/>
</dbReference>
<dbReference type="Gene3D" id="2.160.20.80">
    <property type="entry name" value="E3 ubiquitin-protein ligase SopA"/>
    <property type="match status" value="1"/>
</dbReference>
<dbReference type="Gene3D" id="2.130.10.10">
    <property type="entry name" value="YVTN repeat-like/Quinoprotein amine dehydrogenase"/>
    <property type="match status" value="3"/>
</dbReference>
<dbReference type="Pfam" id="PF00400">
    <property type="entry name" value="WD40"/>
    <property type="match status" value="7"/>
</dbReference>
<dbReference type="InterPro" id="IPR001680">
    <property type="entry name" value="WD40_rpt"/>
</dbReference>
<dbReference type="PRINTS" id="PR00320">
    <property type="entry name" value="GPROTEINBRPT"/>
</dbReference>
<dbReference type="InterPro" id="IPR019775">
    <property type="entry name" value="WD40_repeat_CS"/>
</dbReference>
<feature type="repeat" description="WD" evidence="3">
    <location>
        <begin position="206"/>
        <end position="247"/>
    </location>
</feature>
<dbReference type="EMBL" id="JAAAIM010000962">
    <property type="protein sequence ID" value="KAG0283042.1"/>
    <property type="molecule type" value="Genomic_DNA"/>
</dbReference>
<dbReference type="InterPro" id="IPR036322">
    <property type="entry name" value="WD40_repeat_dom_sf"/>
</dbReference>
<dbReference type="InterPro" id="IPR020472">
    <property type="entry name" value="WD40_PAC1"/>
</dbReference>
<gene>
    <name evidence="4" type="ORF">BGZ96_012589</name>
</gene>
<evidence type="ECO:0000256" key="1">
    <source>
        <dbReference type="ARBA" id="ARBA00022574"/>
    </source>
</evidence>
<dbReference type="CDD" id="cd00200">
    <property type="entry name" value="WD40"/>
    <property type="match status" value="1"/>
</dbReference>
<comment type="caution">
    <text evidence="4">The sequence shown here is derived from an EMBL/GenBank/DDBJ whole genome shotgun (WGS) entry which is preliminary data.</text>
</comment>
<dbReference type="Pfam" id="PF00805">
    <property type="entry name" value="Pentapeptide"/>
    <property type="match status" value="1"/>
</dbReference>
<dbReference type="PANTHER" id="PTHR14604:SF4">
    <property type="entry name" value="F-BOX DOMAIN-CONTAINING PROTEIN"/>
    <property type="match status" value="1"/>
</dbReference>
<evidence type="ECO:0000256" key="2">
    <source>
        <dbReference type="ARBA" id="ARBA00022737"/>
    </source>
</evidence>
<dbReference type="SUPFAM" id="SSF50978">
    <property type="entry name" value="WD40 repeat-like"/>
    <property type="match status" value="2"/>
</dbReference>
<accession>A0ABQ7JQC5</accession>
<sequence length="437" mass="47109">MPVKLRLTPSRSSSEPMFISNGSDLQGIRIPGADLTGGQFDSALLQDSVLTGVKLTKARIRQVDFSRAQMEGTQFGEMRYLEEDDRIFSCAFSPDQKSFAVGLKKGDITIYDTSSWTKVRTFQGHEGWVKDLAYSPNSQQLLSGSYDHTMRLWDCETGSTDFVLGGHAGFVRAVAFSPSGKQVASASDDCTVRLWDTKTGAVAFVLPDHTEVVRAVSYSPDGDTIVTCGDDGTIQVFSTQTGQVLLSTVALDVEYRCSAYSSDGQLIVTGDGNGNLQVWEAATLFPRLRLNSNSSYVYCVKFSPTGQEIVSCSDSTLRVWDGNTGALISTLRGQLHPVTSVVFSPDGLKIASASSWETTVSLWEVNPTVAGLGIESSFDHWTCAACSPDGQVFISGGSSGNIQYFDADTGKPSFVIRRNSPPIMCIAYSPSGLQIAV</sequence>
<dbReference type="PANTHER" id="PTHR14604">
    <property type="entry name" value="WD40 REPEAT PF20"/>
    <property type="match status" value="1"/>
</dbReference>
<organism evidence="4 5">
    <name type="scientific">Linnemannia gamsii</name>
    <dbReference type="NCBI Taxonomy" id="64522"/>
    <lineage>
        <taxon>Eukaryota</taxon>
        <taxon>Fungi</taxon>
        <taxon>Fungi incertae sedis</taxon>
        <taxon>Mucoromycota</taxon>
        <taxon>Mortierellomycotina</taxon>
        <taxon>Mortierellomycetes</taxon>
        <taxon>Mortierellales</taxon>
        <taxon>Mortierellaceae</taxon>
        <taxon>Linnemannia</taxon>
    </lineage>
</organism>
<reference evidence="4 5" key="1">
    <citation type="journal article" date="2020" name="Fungal Divers.">
        <title>Resolving the Mortierellaceae phylogeny through synthesis of multi-gene phylogenetics and phylogenomics.</title>
        <authorList>
            <person name="Vandepol N."/>
            <person name="Liber J."/>
            <person name="Desiro A."/>
            <person name="Na H."/>
            <person name="Kennedy M."/>
            <person name="Barry K."/>
            <person name="Grigoriev I.V."/>
            <person name="Miller A.N."/>
            <person name="O'Donnell K."/>
            <person name="Stajich J.E."/>
            <person name="Bonito G."/>
        </authorList>
    </citation>
    <scope>NUCLEOTIDE SEQUENCE [LARGE SCALE GENOMIC DNA]</scope>
    <source>
        <strain evidence="4 5">AD045</strain>
    </source>
</reference>
<proteinExistence type="predicted"/>
<keyword evidence="2" id="KW-0677">Repeat</keyword>
<dbReference type="InterPro" id="IPR001646">
    <property type="entry name" value="5peptide_repeat"/>
</dbReference>
<feature type="repeat" description="WD" evidence="3">
    <location>
        <begin position="164"/>
        <end position="205"/>
    </location>
</feature>
<name>A0ABQ7JQC5_9FUNG</name>
<feature type="non-terminal residue" evidence="4">
    <location>
        <position position="437"/>
    </location>
</feature>
<feature type="repeat" description="WD" evidence="3">
    <location>
        <begin position="122"/>
        <end position="163"/>
    </location>
</feature>
<dbReference type="SUPFAM" id="SSF141571">
    <property type="entry name" value="Pentapeptide repeat-like"/>
    <property type="match status" value="1"/>
</dbReference>
<dbReference type="PROSITE" id="PS50294">
    <property type="entry name" value="WD_REPEATS_REGION"/>
    <property type="match status" value="3"/>
</dbReference>
<protein>
    <recommendedName>
        <fullName evidence="6">WD40 repeat-like protein</fullName>
    </recommendedName>
</protein>
<keyword evidence="1 3" id="KW-0853">WD repeat</keyword>
<evidence type="ECO:0000313" key="5">
    <source>
        <dbReference type="Proteomes" id="UP001194696"/>
    </source>
</evidence>
<evidence type="ECO:0008006" key="6">
    <source>
        <dbReference type="Google" id="ProtNLM"/>
    </source>
</evidence>
<keyword evidence="5" id="KW-1185">Reference proteome</keyword>
<evidence type="ECO:0000256" key="3">
    <source>
        <dbReference type="PROSITE-ProRule" id="PRU00221"/>
    </source>
</evidence>
<dbReference type="Proteomes" id="UP001194696">
    <property type="component" value="Unassembled WGS sequence"/>
</dbReference>
<dbReference type="SMART" id="SM00320">
    <property type="entry name" value="WD40"/>
    <property type="match status" value="8"/>
</dbReference>
<feature type="repeat" description="WD" evidence="3">
    <location>
        <begin position="290"/>
        <end position="330"/>
    </location>
</feature>
<dbReference type="InterPro" id="IPR015943">
    <property type="entry name" value="WD40/YVTN_repeat-like_dom_sf"/>
</dbReference>
<dbReference type="PROSITE" id="PS50082">
    <property type="entry name" value="WD_REPEATS_2"/>
    <property type="match status" value="4"/>
</dbReference>
<evidence type="ECO:0000313" key="4">
    <source>
        <dbReference type="EMBL" id="KAG0283042.1"/>
    </source>
</evidence>
<dbReference type="InterPro" id="IPR050995">
    <property type="entry name" value="WD-F-box_domain-protein"/>
</dbReference>